<feature type="compositionally biased region" description="Polar residues" evidence="1">
    <location>
        <begin position="268"/>
        <end position="302"/>
    </location>
</feature>
<dbReference type="RefSeq" id="WP_345559415.1">
    <property type="nucleotide sequence ID" value="NZ_BAABDQ010000002.1"/>
</dbReference>
<protein>
    <recommendedName>
        <fullName evidence="4">WXG100 family type VII secretion target</fullName>
    </recommendedName>
</protein>
<feature type="compositionally biased region" description="Pro residues" evidence="1">
    <location>
        <begin position="318"/>
        <end position="330"/>
    </location>
</feature>
<dbReference type="Proteomes" id="UP001500630">
    <property type="component" value="Unassembled WGS sequence"/>
</dbReference>
<feature type="region of interest" description="Disordered" evidence="1">
    <location>
        <begin position="180"/>
        <end position="302"/>
    </location>
</feature>
<accession>A0ABP6VEI1</accession>
<evidence type="ECO:0008006" key="4">
    <source>
        <dbReference type="Google" id="ProtNLM"/>
    </source>
</evidence>
<gene>
    <name evidence="2" type="ORF">GCM10022419_011700</name>
</gene>
<feature type="compositionally biased region" description="Polar residues" evidence="1">
    <location>
        <begin position="337"/>
        <end position="351"/>
    </location>
</feature>
<evidence type="ECO:0000313" key="2">
    <source>
        <dbReference type="EMBL" id="GAA3534007.1"/>
    </source>
</evidence>
<reference evidence="3" key="1">
    <citation type="journal article" date="2019" name="Int. J. Syst. Evol. Microbiol.">
        <title>The Global Catalogue of Microorganisms (GCM) 10K type strain sequencing project: providing services to taxonomists for standard genome sequencing and annotation.</title>
        <authorList>
            <consortium name="The Broad Institute Genomics Platform"/>
            <consortium name="The Broad Institute Genome Sequencing Center for Infectious Disease"/>
            <person name="Wu L."/>
            <person name="Ma J."/>
        </authorList>
    </citation>
    <scope>NUCLEOTIDE SEQUENCE [LARGE SCALE GENOMIC DNA]</scope>
    <source>
        <strain evidence="3">JCM 17326</strain>
    </source>
</reference>
<feature type="compositionally biased region" description="Polar residues" evidence="1">
    <location>
        <begin position="229"/>
        <end position="245"/>
    </location>
</feature>
<comment type="caution">
    <text evidence="2">The sequence shown here is derived from an EMBL/GenBank/DDBJ whole genome shotgun (WGS) entry which is preliminary data.</text>
</comment>
<feature type="compositionally biased region" description="Acidic residues" evidence="1">
    <location>
        <begin position="390"/>
        <end position="399"/>
    </location>
</feature>
<evidence type="ECO:0000256" key="1">
    <source>
        <dbReference type="SAM" id="MobiDB-lite"/>
    </source>
</evidence>
<feature type="compositionally biased region" description="Low complexity" evidence="1">
    <location>
        <begin position="253"/>
        <end position="264"/>
    </location>
</feature>
<feature type="region of interest" description="Disordered" evidence="1">
    <location>
        <begin position="1"/>
        <end position="34"/>
    </location>
</feature>
<feature type="region of interest" description="Disordered" evidence="1">
    <location>
        <begin position="314"/>
        <end position="407"/>
    </location>
</feature>
<evidence type="ECO:0000313" key="3">
    <source>
        <dbReference type="Proteomes" id="UP001500630"/>
    </source>
</evidence>
<feature type="compositionally biased region" description="Low complexity" evidence="1">
    <location>
        <begin position="357"/>
        <end position="370"/>
    </location>
</feature>
<name>A0ABP6VEI1_9ACTN</name>
<keyword evidence="3" id="KW-1185">Reference proteome</keyword>
<sequence length="407" mass="42028">MTEPWNKVLKDSREPQIDDIAPTAGGDSDSSDGVRALIDATDPERVAAAGHNYRTVAEKCNASVEVLYRQAQRVADTLGGESVKGILGTIGELQRDLARINFAAESVARPLIWYGEQVLPWFKRNTPGTGSVGLDDSIGDTFGSDTNGHALARHHLKQLNRFMGDAYNAIPNEMVQRTTAPQTGMADPPFSLPTGIPTGVPGAGDPYAGSGLPPSSYGTPGFGDPASGPASTNPAFENPSTQSPGTDVPGLKDPSLQDPSPQDPSVKDPSTQTTSAQTPNLSAPQTPNPALNTPNLSQVPSTRTDLSALQPANVPILPAVPPTGLPPGTPTGPGLTSGSAPVTQLGSSTSFPGGGRAMAAGTSMGMMPPMMGGGQAGQDKDRERTRFPLVEDESFESDDMGGPSVIA</sequence>
<organism evidence="2 3">
    <name type="scientific">Nonomuraea rosea</name>
    <dbReference type="NCBI Taxonomy" id="638574"/>
    <lineage>
        <taxon>Bacteria</taxon>
        <taxon>Bacillati</taxon>
        <taxon>Actinomycetota</taxon>
        <taxon>Actinomycetes</taxon>
        <taxon>Streptosporangiales</taxon>
        <taxon>Streptosporangiaceae</taxon>
        <taxon>Nonomuraea</taxon>
    </lineage>
</organism>
<proteinExistence type="predicted"/>
<dbReference type="EMBL" id="BAABDQ010000002">
    <property type="protein sequence ID" value="GAA3534007.1"/>
    <property type="molecule type" value="Genomic_DNA"/>
</dbReference>